<accession>A0A366HEB8</accession>
<gene>
    <name evidence="2" type="ORF">DFR37_104106</name>
</gene>
<reference evidence="2 3" key="1">
    <citation type="submission" date="2018-06" db="EMBL/GenBank/DDBJ databases">
        <title>Genomic Encyclopedia of Type Strains, Phase IV (KMG-IV): sequencing the most valuable type-strain genomes for metagenomic binning, comparative biology and taxonomic classification.</title>
        <authorList>
            <person name="Goeker M."/>
        </authorList>
    </citation>
    <scope>NUCLEOTIDE SEQUENCE [LARGE SCALE GENOMIC DNA]</scope>
    <source>
        <strain evidence="2 3">DSM 25520</strain>
    </source>
</reference>
<dbReference type="AlphaFoldDB" id="A0A366HEB8"/>
<comment type="caution">
    <text evidence="2">The sequence shown here is derived from an EMBL/GenBank/DDBJ whole genome shotgun (WGS) entry which is preliminary data.</text>
</comment>
<keyword evidence="1" id="KW-0472">Membrane</keyword>
<evidence type="ECO:0000313" key="2">
    <source>
        <dbReference type="EMBL" id="RBP40011.1"/>
    </source>
</evidence>
<organism evidence="2 3">
    <name type="scientific">Eoetvoesiella caeni</name>
    <dbReference type="NCBI Taxonomy" id="645616"/>
    <lineage>
        <taxon>Bacteria</taxon>
        <taxon>Pseudomonadati</taxon>
        <taxon>Pseudomonadota</taxon>
        <taxon>Betaproteobacteria</taxon>
        <taxon>Burkholderiales</taxon>
        <taxon>Alcaligenaceae</taxon>
        <taxon>Eoetvoesiella</taxon>
    </lineage>
</organism>
<dbReference type="Proteomes" id="UP000253628">
    <property type="component" value="Unassembled WGS sequence"/>
</dbReference>
<sequence length="112" mass="12040">MRTGFSRTFLFMLAGPLIWAAHLLFIYSVHGTVCARPAWHGAWAGIPAPLVILVAGLLALATMAAVYLRLHKHMPRVATARFIPWLAGALNLLSAVAIVWESLAVLLVPACG</sequence>
<dbReference type="RefSeq" id="WP_113932979.1">
    <property type="nucleotide sequence ID" value="NZ_JACCEU010000005.1"/>
</dbReference>
<feature type="transmembrane region" description="Helical" evidence="1">
    <location>
        <begin position="82"/>
        <end position="100"/>
    </location>
</feature>
<keyword evidence="3" id="KW-1185">Reference proteome</keyword>
<proteinExistence type="predicted"/>
<dbReference type="EMBL" id="QNRQ01000004">
    <property type="protein sequence ID" value="RBP40011.1"/>
    <property type="molecule type" value="Genomic_DNA"/>
</dbReference>
<evidence type="ECO:0000256" key="1">
    <source>
        <dbReference type="SAM" id="Phobius"/>
    </source>
</evidence>
<feature type="transmembrane region" description="Helical" evidence="1">
    <location>
        <begin position="9"/>
        <end position="30"/>
    </location>
</feature>
<protein>
    <submittedName>
        <fullName evidence="2">Uncharacterized protein</fullName>
    </submittedName>
</protein>
<keyword evidence="1" id="KW-0812">Transmembrane</keyword>
<dbReference type="OrthoDB" id="5569566at2"/>
<keyword evidence="1" id="KW-1133">Transmembrane helix</keyword>
<evidence type="ECO:0000313" key="3">
    <source>
        <dbReference type="Proteomes" id="UP000253628"/>
    </source>
</evidence>
<feature type="transmembrane region" description="Helical" evidence="1">
    <location>
        <begin position="50"/>
        <end position="70"/>
    </location>
</feature>
<name>A0A366HEB8_9BURK</name>